<dbReference type="SMART" id="SM01093">
    <property type="entry name" value="CP12"/>
    <property type="match status" value="1"/>
</dbReference>
<dbReference type="Proteomes" id="UP000232323">
    <property type="component" value="Unassembled WGS sequence"/>
</dbReference>
<feature type="domain" description="CP12" evidence="2">
    <location>
        <begin position="38"/>
        <end position="108"/>
    </location>
</feature>
<dbReference type="STRING" id="1157962.A0A250XA43"/>
<gene>
    <name evidence="3" type="ORF">CEUSTIGMA_g7400.t1</name>
</gene>
<evidence type="ECO:0000313" key="4">
    <source>
        <dbReference type="Proteomes" id="UP000232323"/>
    </source>
</evidence>
<feature type="disulfide bond" evidence="1">
    <location>
        <begin position="52"/>
        <end position="59"/>
    </location>
</feature>
<comment type="caution">
    <text evidence="3">The sequence shown here is derived from an EMBL/GenBank/DDBJ whole genome shotgun (WGS) entry which is preliminary data.</text>
</comment>
<dbReference type="Pfam" id="PF02672">
    <property type="entry name" value="CP12"/>
    <property type="match status" value="1"/>
</dbReference>
<evidence type="ECO:0000259" key="2">
    <source>
        <dbReference type="SMART" id="SM01093"/>
    </source>
</evidence>
<dbReference type="EMBL" id="BEGY01000047">
    <property type="protein sequence ID" value="GAX79961.1"/>
    <property type="molecule type" value="Genomic_DNA"/>
</dbReference>
<reference evidence="3 4" key="1">
    <citation type="submission" date="2017-08" db="EMBL/GenBank/DDBJ databases">
        <title>Acidophilic green algal genome provides insights into adaptation to an acidic environment.</title>
        <authorList>
            <person name="Hirooka S."/>
            <person name="Hirose Y."/>
            <person name="Kanesaki Y."/>
            <person name="Higuchi S."/>
            <person name="Fujiwara T."/>
            <person name="Onuma R."/>
            <person name="Era A."/>
            <person name="Ohbayashi R."/>
            <person name="Uzuka A."/>
            <person name="Nozaki H."/>
            <person name="Yoshikawa H."/>
            <person name="Miyagishima S.Y."/>
        </authorList>
    </citation>
    <scope>NUCLEOTIDE SEQUENCE [LARGE SCALE GENOMIC DNA]</scope>
    <source>
        <strain evidence="3 4">NIES-2499</strain>
    </source>
</reference>
<dbReference type="GO" id="GO:0080153">
    <property type="term" value="P:negative regulation of reductive pentose-phosphate cycle"/>
    <property type="evidence" value="ECO:0007669"/>
    <property type="project" value="TreeGrafter"/>
</dbReference>
<proteinExistence type="predicted"/>
<evidence type="ECO:0000256" key="1">
    <source>
        <dbReference type="PIRSR" id="PIRSR639314-50"/>
    </source>
</evidence>
<organism evidence="3 4">
    <name type="scientific">Chlamydomonas eustigma</name>
    <dbReference type="NCBI Taxonomy" id="1157962"/>
    <lineage>
        <taxon>Eukaryota</taxon>
        <taxon>Viridiplantae</taxon>
        <taxon>Chlorophyta</taxon>
        <taxon>core chlorophytes</taxon>
        <taxon>Chlorophyceae</taxon>
        <taxon>CS clade</taxon>
        <taxon>Chlamydomonadales</taxon>
        <taxon>Chlamydomonadaceae</taxon>
        <taxon>Chlamydomonas</taxon>
    </lineage>
</organism>
<keyword evidence="4" id="KW-1185">Reference proteome</keyword>
<sequence length="108" mass="12062">MLSVRTSTRCVTRRAVSVSRSPCLNIPKVYVRSTPKEVDAQLEKALKEANACDDKSENCAPQWDTVEELSAAKAHMKADKKADPTQNDPLEAFCKDNEDADECRVYDN</sequence>
<dbReference type="InterPro" id="IPR039314">
    <property type="entry name" value="CP12-like"/>
</dbReference>
<dbReference type="GO" id="GO:0009507">
    <property type="term" value="C:chloroplast"/>
    <property type="evidence" value="ECO:0007669"/>
    <property type="project" value="TreeGrafter"/>
</dbReference>
<dbReference type="PANTHER" id="PTHR33921">
    <property type="entry name" value="CALVIN CYCLE PROTEIN CP12-2, CHLOROPLASTIC"/>
    <property type="match status" value="1"/>
</dbReference>
<dbReference type="AlphaFoldDB" id="A0A250XA43"/>
<evidence type="ECO:0000313" key="3">
    <source>
        <dbReference type="EMBL" id="GAX79961.1"/>
    </source>
</evidence>
<keyword evidence="1" id="KW-1015">Disulfide bond</keyword>
<name>A0A250XA43_9CHLO</name>
<protein>
    <recommendedName>
        <fullName evidence="2">CP12 domain-containing protein</fullName>
    </recommendedName>
</protein>
<feature type="disulfide bond" evidence="1">
    <location>
        <begin position="94"/>
        <end position="103"/>
    </location>
</feature>
<dbReference type="OrthoDB" id="4362at2759"/>
<dbReference type="PANTHER" id="PTHR33921:SF15">
    <property type="entry name" value="CALVIN CYCLE PROTEIN CP12-2, CHLOROPLASTIC"/>
    <property type="match status" value="1"/>
</dbReference>
<accession>A0A250XA43</accession>
<dbReference type="InterPro" id="IPR003823">
    <property type="entry name" value="CP12_dom"/>
</dbReference>